<organism evidence="1 2">
    <name type="scientific">Nocardia vinacea</name>
    <dbReference type="NCBI Taxonomy" id="96468"/>
    <lineage>
        <taxon>Bacteria</taxon>
        <taxon>Bacillati</taxon>
        <taxon>Actinomycetota</taxon>
        <taxon>Actinomycetes</taxon>
        <taxon>Mycobacteriales</taxon>
        <taxon>Nocardiaceae</taxon>
        <taxon>Nocardia</taxon>
    </lineage>
</organism>
<name>A0ABZ1YGN5_9NOCA</name>
<gene>
    <name evidence="1" type="ORF">OG563_23845</name>
</gene>
<reference evidence="1" key="1">
    <citation type="submission" date="2022-10" db="EMBL/GenBank/DDBJ databases">
        <title>The complete genomes of actinobacterial strains from the NBC collection.</title>
        <authorList>
            <person name="Joergensen T.S."/>
            <person name="Alvarez Arevalo M."/>
            <person name="Sterndorff E.B."/>
            <person name="Faurdal D."/>
            <person name="Vuksanovic O."/>
            <person name="Mourched A.-S."/>
            <person name="Charusanti P."/>
            <person name="Shaw S."/>
            <person name="Blin K."/>
            <person name="Weber T."/>
        </authorList>
    </citation>
    <scope>NUCLEOTIDE SEQUENCE</scope>
    <source>
        <strain evidence="1">NBC_01482</strain>
    </source>
</reference>
<keyword evidence="2" id="KW-1185">Reference proteome</keyword>
<sequence length="124" mass="13451">MEVGQSAANALYQQATGGTFRMEADAARRCAEVYTRFVETTLDPEINRSIRLQRLDGFGGFESAKQLQDGFSRKAVQMTDALNGMKEAALKMAAAYLRAGQLVEEADAVYARSVSTATSEVQSS</sequence>
<evidence type="ECO:0000313" key="2">
    <source>
        <dbReference type="Proteomes" id="UP001432062"/>
    </source>
</evidence>
<dbReference type="RefSeq" id="WP_327095611.1">
    <property type="nucleotide sequence ID" value="NZ_CP109149.1"/>
</dbReference>
<proteinExistence type="predicted"/>
<dbReference type="Proteomes" id="UP001432062">
    <property type="component" value="Chromosome"/>
</dbReference>
<accession>A0ABZ1YGN5</accession>
<dbReference type="EMBL" id="CP109441">
    <property type="protein sequence ID" value="WUV42308.1"/>
    <property type="molecule type" value="Genomic_DNA"/>
</dbReference>
<evidence type="ECO:0000313" key="1">
    <source>
        <dbReference type="EMBL" id="WUV42308.1"/>
    </source>
</evidence>
<protein>
    <submittedName>
        <fullName evidence="1">Uncharacterized protein</fullName>
    </submittedName>
</protein>